<dbReference type="AlphaFoldDB" id="A0A1Q9BRR6"/>
<organism evidence="1 2">
    <name type="scientific">Symbiodinium microadriaticum</name>
    <name type="common">Dinoflagellate</name>
    <name type="synonym">Zooxanthella microadriatica</name>
    <dbReference type="NCBI Taxonomy" id="2951"/>
    <lineage>
        <taxon>Eukaryota</taxon>
        <taxon>Sar</taxon>
        <taxon>Alveolata</taxon>
        <taxon>Dinophyceae</taxon>
        <taxon>Suessiales</taxon>
        <taxon>Symbiodiniaceae</taxon>
        <taxon>Symbiodinium</taxon>
    </lineage>
</organism>
<protein>
    <submittedName>
        <fullName evidence="1">Uncharacterized protein</fullName>
    </submittedName>
</protein>
<keyword evidence="2" id="KW-1185">Reference proteome</keyword>
<feature type="non-terminal residue" evidence="1">
    <location>
        <position position="35"/>
    </location>
</feature>
<evidence type="ECO:0000313" key="1">
    <source>
        <dbReference type="EMBL" id="OLP73294.1"/>
    </source>
</evidence>
<reference evidence="1 2" key="1">
    <citation type="submission" date="2016-02" db="EMBL/GenBank/DDBJ databases">
        <title>Genome analysis of coral dinoflagellate symbionts highlights evolutionary adaptations to a symbiotic lifestyle.</title>
        <authorList>
            <person name="Aranda M."/>
            <person name="Li Y."/>
            <person name="Liew Y.J."/>
            <person name="Baumgarten S."/>
            <person name="Simakov O."/>
            <person name="Wilson M."/>
            <person name="Piel J."/>
            <person name="Ashoor H."/>
            <person name="Bougouffa S."/>
            <person name="Bajic V.B."/>
            <person name="Ryu T."/>
            <person name="Ravasi T."/>
            <person name="Bayer T."/>
            <person name="Micklem G."/>
            <person name="Kim H."/>
            <person name="Bhak J."/>
            <person name="Lajeunesse T.C."/>
            <person name="Voolstra C.R."/>
        </authorList>
    </citation>
    <scope>NUCLEOTIDE SEQUENCE [LARGE SCALE GENOMIC DNA]</scope>
    <source>
        <strain evidence="1 2">CCMP2467</strain>
    </source>
</reference>
<gene>
    <name evidence="1" type="ORF">AK812_SmicGene47515</name>
</gene>
<evidence type="ECO:0000313" key="2">
    <source>
        <dbReference type="Proteomes" id="UP000186817"/>
    </source>
</evidence>
<proteinExistence type="predicted"/>
<comment type="caution">
    <text evidence="1">The sequence shown here is derived from an EMBL/GenBank/DDBJ whole genome shotgun (WGS) entry which is preliminary data.</text>
</comment>
<dbReference type="EMBL" id="LSRX01005833">
    <property type="protein sequence ID" value="OLP73294.1"/>
    <property type="molecule type" value="Genomic_DNA"/>
</dbReference>
<accession>A0A1Q9BRR6</accession>
<sequence length="35" mass="4095">MNIVRLAFLREDNCYCEGEGKVVLERLMSRIHIDA</sequence>
<dbReference type="Proteomes" id="UP000186817">
    <property type="component" value="Unassembled WGS sequence"/>
</dbReference>
<name>A0A1Q9BRR6_SYMMI</name>